<dbReference type="SMART" id="SM00849">
    <property type="entry name" value="Lactamase_B"/>
    <property type="match status" value="1"/>
</dbReference>
<reference evidence="3" key="1">
    <citation type="submission" date="2023-06" db="EMBL/GenBank/DDBJ databases">
        <title>Genome-scale phylogeny and comparative genomics of the fungal order Sordariales.</title>
        <authorList>
            <consortium name="Lawrence Berkeley National Laboratory"/>
            <person name="Hensen N."/>
            <person name="Bonometti L."/>
            <person name="Westerberg I."/>
            <person name="Brannstrom I.O."/>
            <person name="Guillou S."/>
            <person name="Cros-Aarteil S."/>
            <person name="Calhoun S."/>
            <person name="Haridas S."/>
            <person name="Kuo A."/>
            <person name="Mondo S."/>
            <person name="Pangilinan J."/>
            <person name="Riley R."/>
            <person name="Labutti K."/>
            <person name="Andreopoulos B."/>
            <person name="Lipzen A."/>
            <person name="Chen C."/>
            <person name="Yanf M."/>
            <person name="Daum C."/>
            <person name="Ng V."/>
            <person name="Clum A."/>
            <person name="Steindorff A."/>
            <person name="Ohm R."/>
            <person name="Martin F."/>
            <person name="Silar P."/>
            <person name="Natvig D."/>
            <person name="Lalanne C."/>
            <person name="Gautier V."/>
            <person name="Ament-Velasquez S.L."/>
            <person name="Kruys A."/>
            <person name="Hutchinson M.I."/>
            <person name="Powell A.J."/>
            <person name="Barry K."/>
            <person name="Miller A.N."/>
            <person name="Grigoriev I.V."/>
            <person name="Debuchy R."/>
            <person name="Gladieux P."/>
            <person name="Thoren M.H."/>
            <person name="Johannesson H."/>
        </authorList>
    </citation>
    <scope>NUCLEOTIDE SEQUENCE</scope>
    <source>
        <strain evidence="3">CBS 606.72</strain>
    </source>
</reference>
<evidence type="ECO:0000259" key="2">
    <source>
        <dbReference type="SMART" id="SM00849"/>
    </source>
</evidence>
<evidence type="ECO:0000313" key="3">
    <source>
        <dbReference type="EMBL" id="KAK0622602.1"/>
    </source>
</evidence>
<comment type="caution">
    <text evidence="3">The sequence shown here is derived from an EMBL/GenBank/DDBJ whole genome shotgun (WGS) entry which is preliminary data.</text>
</comment>
<dbReference type="InterPro" id="IPR050855">
    <property type="entry name" value="NDM-1-like"/>
</dbReference>
<proteinExistence type="predicted"/>
<feature type="chain" id="PRO_5041213231" evidence="1">
    <location>
        <begin position="21"/>
        <end position="354"/>
    </location>
</feature>
<name>A0AA39WWC6_9PEZI</name>
<sequence>MKHSLFTPLAALLLGGTALACTGFAGVHDHFLPLNGTFAIKNQIPLNSAGYGISHFGKGAYMITDGAYQTLILVSTDGVIVVDAPPTTGRNLQHAIANLTSIPVRYFIYSHSHADHAGAAYLFANQSQPAVTTIAHTNTAAQLATAKDPLRPTPQITFDKTYTLVAGNQTLRLSFPGIGHDLGNILIYAPRQKILMMVDQIYAGWVPFWNLAASLYIPGWIDAHDIILSYDFDIYLGGHMGGAGNRTDVETQKEYVTDLYNNCAEALLESAPGGNPRTDIAKISEKVLGDNPGNVWAQFAVYLDAVAEVCYEKTSEKWLGRLAAQDVFGFSHARTMVSSLRLDYDVLGPNGVRG</sequence>
<dbReference type="PROSITE" id="PS51257">
    <property type="entry name" value="PROKAR_LIPOPROTEIN"/>
    <property type="match status" value="1"/>
</dbReference>
<evidence type="ECO:0000313" key="4">
    <source>
        <dbReference type="Proteomes" id="UP001175000"/>
    </source>
</evidence>
<accession>A0AA39WWC6</accession>
<dbReference type="InterPro" id="IPR036866">
    <property type="entry name" value="RibonucZ/Hydroxyglut_hydro"/>
</dbReference>
<dbReference type="CDD" id="cd16276">
    <property type="entry name" value="metallo-hydrolase-like_MBL-fold"/>
    <property type="match status" value="1"/>
</dbReference>
<organism evidence="3 4">
    <name type="scientific">Immersiella caudata</name>
    <dbReference type="NCBI Taxonomy" id="314043"/>
    <lineage>
        <taxon>Eukaryota</taxon>
        <taxon>Fungi</taxon>
        <taxon>Dikarya</taxon>
        <taxon>Ascomycota</taxon>
        <taxon>Pezizomycotina</taxon>
        <taxon>Sordariomycetes</taxon>
        <taxon>Sordariomycetidae</taxon>
        <taxon>Sordariales</taxon>
        <taxon>Lasiosphaeriaceae</taxon>
        <taxon>Immersiella</taxon>
    </lineage>
</organism>
<dbReference type="PANTHER" id="PTHR42951">
    <property type="entry name" value="METALLO-BETA-LACTAMASE DOMAIN-CONTAINING"/>
    <property type="match status" value="1"/>
</dbReference>
<dbReference type="SUPFAM" id="SSF56281">
    <property type="entry name" value="Metallo-hydrolase/oxidoreductase"/>
    <property type="match status" value="1"/>
</dbReference>
<keyword evidence="1" id="KW-0732">Signal</keyword>
<evidence type="ECO:0000256" key="1">
    <source>
        <dbReference type="SAM" id="SignalP"/>
    </source>
</evidence>
<dbReference type="Pfam" id="PF00753">
    <property type="entry name" value="Lactamase_B"/>
    <property type="match status" value="1"/>
</dbReference>
<feature type="domain" description="Metallo-beta-lactamase" evidence="2">
    <location>
        <begin position="66"/>
        <end position="239"/>
    </location>
</feature>
<feature type="signal peptide" evidence="1">
    <location>
        <begin position="1"/>
        <end position="20"/>
    </location>
</feature>
<dbReference type="PANTHER" id="PTHR42951:SF4">
    <property type="entry name" value="ACYL-COENZYME A THIOESTERASE MBLAC2"/>
    <property type="match status" value="1"/>
</dbReference>
<dbReference type="InterPro" id="IPR001279">
    <property type="entry name" value="Metallo-B-lactamas"/>
</dbReference>
<dbReference type="AlphaFoldDB" id="A0AA39WWC6"/>
<dbReference type="Gene3D" id="3.60.15.10">
    <property type="entry name" value="Ribonuclease Z/Hydroxyacylglutathione hydrolase-like"/>
    <property type="match status" value="1"/>
</dbReference>
<protein>
    <submittedName>
        <fullName evidence="3">Beta-lactamase-like protein</fullName>
    </submittedName>
</protein>
<dbReference type="EMBL" id="JAULSU010000003">
    <property type="protein sequence ID" value="KAK0622602.1"/>
    <property type="molecule type" value="Genomic_DNA"/>
</dbReference>
<keyword evidence="4" id="KW-1185">Reference proteome</keyword>
<gene>
    <name evidence="3" type="ORF">B0T14DRAFT_564045</name>
</gene>
<dbReference type="Proteomes" id="UP001175000">
    <property type="component" value="Unassembled WGS sequence"/>
</dbReference>